<dbReference type="GO" id="GO:0016020">
    <property type="term" value="C:membrane"/>
    <property type="evidence" value="ECO:0007669"/>
    <property type="project" value="GOC"/>
</dbReference>
<name>A0A1R1YCM8_9FUNG</name>
<evidence type="ECO:0000256" key="1">
    <source>
        <dbReference type="ARBA" id="ARBA00023136"/>
    </source>
</evidence>
<proteinExistence type="predicted"/>
<keyword evidence="2" id="KW-0132">Cell division</keyword>
<dbReference type="EMBL" id="LSSN01000345">
    <property type="protein sequence ID" value="OMJ24426.1"/>
    <property type="molecule type" value="Genomic_DNA"/>
</dbReference>
<dbReference type="GO" id="GO:0051301">
    <property type="term" value="P:cell division"/>
    <property type="evidence" value="ECO:0007669"/>
    <property type="project" value="UniProtKB-KW"/>
</dbReference>
<dbReference type="Proteomes" id="UP000187283">
    <property type="component" value="Unassembled WGS sequence"/>
</dbReference>
<dbReference type="AlphaFoldDB" id="A0A1R1YCM8"/>
<reference evidence="2 3" key="1">
    <citation type="submission" date="2017-01" db="EMBL/GenBank/DDBJ databases">
        <authorList>
            <person name="Mah S.A."/>
            <person name="Swanson W.J."/>
            <person name="Moy G.W."/>
            <person name="Vacquier V.D."/>
        </authorList>
    </citation>
    <scope>NUCLEOTIDE SEQUENCE [LARGE SCALE GENOMIC DNA]</scope>
    <source>
        <strain evidence="2 3">GSMNP</strain>
    </source>
</reference>
<dbReference type="OrthoDB" id="5977743at2759"/>
<dbReference type="InterPro" id="IPR029052">
    <property type="entry name" value="Metallo-depent_PP-like"/>
</dbReference>
<organism evidence="2 3">
    <name type="scientific">Smittium culicis</name>
    <dbReference type="NCBI Taxonomy" id="133412"/>
    <lineage>
        <taxon>Eukaryota</taxon>
        <taxon>Fungi</taxon>
        <taxon>Fungi incertae sedis</taxon>
        <taxon>Zoopagomycota</taxon>
        <taxon>Kickxellomycotina</taxon>
        <taxon>Harpellomycetes</taxon>
        <taxon>Harpellales</taxon>
        <taxon>Legeriomycetaceae</taxon>
        <taxon>Smittium</taxon>
    </lineage>
</organism>
<keyword evidence="3" id="KW-1185">Reference proteome</keyword>
<dbReference type="PANTHER" id="PTHR13315:SF4">
    <property type="entry name" value="METALLOPHOSPHOESTERASE, ISOFORM E"/>
    <property type="match status" value="1"/>
</dbReference>
<keyword evidence="1" id="KW-0472">Membrane</keyword>
<dbReference type="STRING" id="133412.A0A1R1YCM8"/>
<gene>
    <name evidence="2" type="ORF">AYI70_g1586</name>
</gene>
<protein>
    <submittedName>
        <fullName evidence="2">Cell division control protein 1</fullName>
    </submittedName>
</protein>
<dbReference type="PANTHER" id="PTHR13315">
    <property type="entry name" value="METALLO PHOSPHOESTERASE RELATED"/>
    <property type="match status" value="1"/>
</dbReference>
<comment type="caution">
    <text evidence="2">The sequence shown here is derived from an EMBL/GenBank/DDBJ whole genome shotgun (WGS) entry which is preliminary data.</text>
</comment>
<dbReference type="InterPro" id="IPR033308">
    <property type="entry name" value="PGAP5/Cdc1/Ted1"/>
</dbReference>
<dbReference type="GO" id="GO:0005783">
    <property type="term" value="C:endoplasmic reticulum"/>
    <property type="evidence" value="ECO:0007669"/>
    <property type="project" value="TreeGrafter"/>
</dbReference>
<accession>A0A1R1YCM8</accession>
<sequence>MDGGREWTNSVWNPEWNRFQSIFKPDNESSSKKVKLHFVAGNHDIGVGDTIVNWAVQRYRHNVGELNYVFEANGHAIIVLDTISYENSNSNINSESRRFLDYVSKGKNLMTIP</sequence>
<dbReference type="SUPFAM" id="SSF56300">
    <property type="entry name" value="Metallo-dependent phosphatases"/>
    <property type="match status" value="1"/>
</dbReference>
<evidence type="ECO:0000313" key="3">
    <source>
        <dbReference type="Proteomes" id="UP000187283"/>
    </source>
</evidence>
<dbReference type="GO" id="GO:0006506">
    <property type="term" value="P:GPI anchor biosynthetic process"/>
    <property type="evidence" value="ECO:0007669"/>
    <property type="project" value="InterPro"/>
</dbReference>
<keyword evidence="2" id="KW-0131">Cell cycle</keyword>
<evidence type="ECO:0000313" key="2">
    <source>
        <dbReference type="EMBL" id="OMJ24426.1"/>
    </source>
</evidence>